<dbReference type="AlphaFoldDB" id="A0A6P2R2H6"/>
<sequence length="69" mass="7457">MVNPEGRAGWHAGYVWKITRVRPWSSGFGQLNALKSSRDAPARNGRYTGVLVSLFKPAAASGDGEQIGR</sequence>
<reference evidence="1 2" key="1">
    <citation type="submission" date="2019-09" db="EMBL/GenBank/DDBJ databases">
        <authorList>
            <person name="Depoorter E."/>
        </authorList>
    </citation>
    <scope>NUCLEOTIDE SEQUENCE [LARGE SCALE GENOMIC DNA]</scope>
    <source>
        <strain evidence="1">R-15945</strain>
    </source>
</reference>
<evidence type="ECO:0000313" key="2">
    <source>
        <dbReference type="Proteomes" id="UP000494174"/>
    </source>
</evidence>
<protein>
    <submittedName>
        <fullName evidence="1">Uncharacterized protein</fullName>
    </submittedName>
</protein>
<evidence type="ECO:0000313" key="1">
    <source>
        <dbReference type="EMBL" id="VWC30574.1"/>
    </source>
</evidence>
<dbReference type="Proteomes" id="UP000494174">
    <property type="component" value="Unassembled WGS sequence"/>
</dbReference>
<proteinExistence type="predicted"/>
<gene>
    <name evidence="1" type="ORF">BLA15945_06417</name>
</gene>
<name>A0A6P2R2H6_BURL3</name>
<dbReference type="RefSeq" id="WP_174972846.1">
    <property type="nucleotide sequence ID" value="NZ_CABVPU010000034.1"/>
</dbReference>
<dbReference type="EMBL" id="CABVPU010000034">
    <property type="protein sequence ID" value="VWC30574.1"/>
    <property type="molecule type" value="Genomic_DNA"/>
</dbReference>
<accession>A0A6P2R2H6</accession>
<organism evidence="1 2">
    <name type="scientific">Burkholderia lata (strain ATCC 17760 / DSM 23089 / LMG 22485 / NCIMB 9086 / R18194 / 383)</name>
    <dbReference type="NCBI Taxonomy" id="482957"/>
    <lineage>
        <taxon>Bacteria</taxon>
        <taxon>Pseudomonadati</taxon>
        <taxon>Pseudomonadota</taxon>
        <taxon>Betaproteobacteria</taxon>
        <taxon>Burkholderiales</taxon>
        <taxon>Burkholderiaceae</taxon>
        <taxon>Burkholderia</taxon>
        <taxon>Burkholderia cepacia complex</taxon>
    </lineage>
</organism>